<reference evidence="3" key="1">
    <citation type="submission" date="2017-02" db="UniProtKB">
        <authorList>
            <consortium name="WormBaseParasite"/>
        </authorList>
    </citation>
    <scope>IDENTIFICATION</scope>
</reference>
<name>A0A0N4TGU1_BRUPA</name>
<proteinExistence type="predicted"/>
<organism evidence="3">
    <name type="scientific">Brugia pahangi</name>
    <name type="common">Filarial nematode worm</name>
    <dbReference type="NCBI Taxonomy" id="6280"/>
    <lineage>
        <taxon>Eukaryota</taxon>
        <taxon>Metazoa</taxon>
        <taxon>Ecdysozoa</taxon>
        <taxon>Nematoda</taxon>
        <taxon>Chromadorea</taxon>
        <taxon>Rhabditida</taxon>
        <taxon>Spirurina</taxon>
        <taxon>Spiruromorpha</taxon>
        <taxon>Filarioidea</taxon>
        <taxon>Onchocercidae</taxon>
        <taxon>Brugia</taxon>
    </lineage>
</organism>
<evidence type="ECO:0000313" key="3">
    <source>
        <dbReference type="WBParaSite" id="BPAG_0000742901-mRNA-1"/>
    </source>
</evidence>
<reference evidence="1 2" key="2">
    <citation type="submission" date="2018-11" db="EMBL/GenBank/DDBJ databases">
        <authorList>
            <consortium name="Pathogen Informatics"/>
        </authorList>
    </citation>
    <scope>NUCLEOTIDE SEQUENCE [LARGE SCALE GENOMIC DNA]</scope>
</reference>
<dbReference type="EMBL" id="UZAD01008314">
    <property type="protein sequence ID" value="VDN88579.1"/>
    <property type="molecule type" value="Genomic_DNA"/>
</dbReference>
<dbReference type="WBParaSite" id="BPAG_0000742901-mRNA-1">
    <property type="protein sequence ID" value="BPAG_0000742901-mRNA-1"/>
    <property type="gene ID" value="BPAG_0000742901"/>
</dbReference>
<gene>
    <name evidence="1" type="ORF">BPAG_LOCUS7393</name>
</gene>
<protein>
    <submittedName>
        <fullName evidence="3">DNA (cytosine-5-)-methyltransferase</fullName>
    </submittedName>
</protein>
<accession>A0A0N4TGU1</accession>
<sequence length="73" mass="8254">MVTSENSTEISVGFKVIKNQFNRHWRNDGDSSKKNTLLTERSGMRMASDRNYVYVIGGFSPSRESFLAEVCCA</sequence>
<dbReference type="Proteomes" id="UP000278627">
    <property type="component" value="Unassembled WGS sequence"/>
</dbReference>
<evidence type="ECO:0000313" key="2">
    <source>
        <dbReference type="Proteomes" id="UP000278627"/>
    </source>
</evidence>
<evidence type="ECO:0000313" key="1">
    <source>
        <dbReference type="EMBL" id="VDN88579.1"/>
    </source>
</evidence>
<keyword evidence="2" id="KW-1185">Reference proteome</keyword>
<dbReference type="AlphaFoldDB" id="A0A0N4TGU1"/>